<evidence type="ECO:0000256" key="3">
    <source>
        <dbReference type="SAM" id="MobiDB-lite"/>
    </source>
</evidence>
<dbReference type="PANTHER" id="PTHR46093">
    <property type="entry name" value="ACYL-COA-BINDING DOMAIN-CONTAINING PROTEIN 5"/>
    <property type="match status" value="1"/>
</dbReference>
<feature type="compositionally biased region" description="Low complexity" evidence="3">
    <location>
        <begin position="341"/>
        <end position="351"/>
    </location>
</feature>
<dbReference type="EMBL" id="JADGJD010001620">
    <property type="protein sequence ID" value="KAJ3039632.1"/>
    <property type="molecule type" value="Genomic_DNA"/>
</dbReference>
<feature type="compositionally biased region" description="Low complexity" evidence="3">
    <location>
        <begin position="617"/>
        <end position="642"/>
    </location>
</feature>
<feature type="region of interest" description="Disordered" evidence="3">
    <location>
        <begin position="445"/>
        <end position="477"/>
    </location>
</feature>
<feature type="compositionally biased region" description="Low complexity" evidence="3">
    <location>
        <begin position="21"/>
        <end position="48"/>
    </location>
</feature>
<sequence>MKPLLLLLFILPLIKALPQASRTNSTNTGSGRNSTSSSGNDTSSSRNDSATKGKATWGRIAPAVATINGSVLILGGDVRTQYGTEDRNLTNGTTVVQSSITTLNLTTLSVEDVSVEAPSGDSENRMQLRAQTCVSHNQTARVYCFGGKYNDNLQGKEGLLASNIGVLDPATMKWEDDLDVNVTGRWGHSMILLGNTTYIFGGDLSSNNNTADLYSVHLPSLNTTLLTVNSTSSTNSSSSSNSTTPPPRSYHCAAPINGTAFIIVGGRNGDETYGDAWVYEVQEGSWSNVTGSMKGSVEGLARWGRMCVWSDGLVWMFGGSDGSTLTNEMFSLDPSDFTFTNHTSNSTSSSSSRRDKRQNNNANSTNPTARAFSVLAPLPPYIALFGGEDYYDTDLGDYVANDTSFRFFNTRNTSWLAQPPTLTAALIPAVVPGQVDPVAAGAAGAAGGAVTQPSPVVTGPSPTATPSPTGAGDPDDGNESKIAAAIVGALLLALLCCAWCFVVRLFKKHRREQHRNGIRLAGSEGALLPTSTRSNQYQQTRAPEMTTTRPNPAVMVSPPPQDTTATEHGHPHPGGASIAGAVAAALTTGIATALTSHVPHNQPRPTTGAEAVNAPKPSTESTTIAPTAAAAAAATPTASTRAQNPTPPPTKTPHRRA</sequence>
<dbReference type="SUPFAM" id="SSF117281">
    <property type="entry name" value="Kelch motif"/>
    <property type="match status" value="1"/>
</dbReference>
<comment type="caution">
    <text evidence="6">The sequence shown here is derived from an EMBL/GenBank/DDBJ whole genome shotgun (WGS) entry which is preliminary data.</text>
</comment>
<evidence type="ECO:0000256" key="1">
    <source>
        <dbReference type="ARBA" id="ARBA00022441"/>
    </source>
</evidence>
<feature type="region of interest" description="Disordered" evidence="3">
    <location>
        <begin position="524"/>
        <end position="577"/>
    </location>
</feature>
<evidence type="ECO:0000313" key="6">
    <source>
        <dbReference type="EMBL" id="KAJ3039632.1"/>
    </source>
</evidence>
<dbReference type="PANTHER" id="PTHR46093:SF18">
    <property type="entry name" value="FIBRONECTIN TYPE-III DOMAIN-CONTAINING PROTEIN"/>
    <property type="match status" value="1"/>
</dbReference>
<feature type="compositionally biased region" description="Low complexity" evidence="3">
    <location>
        <begin position="445"/>
        <end position="472"/>
    </location>
</feature>
<keyword evidence="4" id="KW-0472">Membrane</keyword>
<keyword evidence="4" id="KW-1133">Transmembrane helix</keyword>
<keyword evidence="7" id="KW-1185">Reference proteome</keyword>
<dbReference type="InterPro" id="IPR015915">
    <property type="entry name" value="Kelch-typ_b-propeller"/>
</dbReference>
<feature type="non-terminal residue" evidence="6">
    <location>
        <position position="1"/>
    </location>
</feature>
<proteinExistence type="predicted"/>
<evidence type="ECO:0008006" key="8">
    <source>
        <dbReference type="Google" id="ProtNLM"/>
    </source>
</evidence>
<dbReference type="Pfam" id="PF24681">
    <property type="entry name" value="Kelch_KLHDC2_KLHL20_DRC7"/>
    <property type="match status" value="1"/>
</dbReference>
<evidence type="ECO:0000256" key="2">
    <source>
        <dbReference type="ARBA" id="ARBA00022737"/>
    </source>
</evidence>
<feature type="compositionally biased region" description="Polar residues" evidence="3">
    <location>
        <begin position="529"/>
        <end position="550"/>
    </location>
</feature>
<dbReference type="Proteomes" id="UP001212841">
    <property type="component" value="Unassembled WGS sequence"/>
</dbReference>
<feature type="compositionally biased region" description="Polar residues" evidence="3">
    <location>
        <begin position="359"/>
        <end position="368"/>
    </location>
</feature>
<evidence type="ECO:0000313" key="7">
    <source>
        <dbReference type="Proteomes" id="UP001212841"/>
    </source>
</evidence>
<feature type="compositionally biased region" description="Low complexity" evidence="3">
    <location>
        <begin position="229"/>
        <end position="243"/>
    </location>
</feature>
<accession>A0AAD5S520</accession>
<dbReference type="Gene3D" id="2.120.10.80">
    <property type="entry name" value="Kelch-type beta propeller"/>
    <property type="match status" value="2"/>
</dbReference>
<feature type="transmembrane region" description="Helical" evidence="4">
    <location>
        <begin position="482"/>
        <end position="506"/>
    </location>
</feature>
<organism evidence="6 7">
    <name type="scientific">Rhizophlyctis rosea</name>
    <dbReference type="NCBI Taxonomy" id="64517"/>
    <lineage>
        <taxon>Eukaryota</taxon>
        <taxon>Fungi</taxon>
        <taxon>Fungi incertae sedis</taxon>
        <taxon>Chytridiomycota</taxon>
        <taxon>Chytridiomycota incertae sedis</taxon>
        <taxon>Chytridiomycetes</taxon>
        <taxon>Rhizophlyctidales</taxon>
        <taxon>Rhizophlyctidaceae</taxon>
        <taxon>Rhizophlyctis</taxon>
    </lineage>
</organism>
<dbReference type="AlphaFoldDB" id="A0AAD5S520"/>
<name>A0AAD5S520_9FUNG</name>
<reference evidence="6" key="1">
    <citation type="submission" date="2020-05" db="EMBL/GenBank/DDBJ databases">
        <title>Phylogenomic resolution of chytrid fungi.</title>
        <authorList>
            <person name="Stajich J.E."/>
            <person name="Amses K."/>
            <person name="Simmons R."/>
            <person name="Seto K."/>
            <person name="Myers J."/>
            <person name="Bonds A."/>
            <person name="Quandt C.A."/>
            <person name="Barry K."/>
            <person name="Liu P."/>
            <person name="Grigoriev I."/>
            <person name="Longcore J.E."/>
            <person name="James T.Y."/>
        </authorList>
    </citation>
    <scope>NUCLEOTIDE SEQUENCE</scope>
    <source>
        <strain evidence="6">JEL0318</strain>
    </source>
</reference>
<gene>
    <name evidence="6" type="ORF">HK097_002788</name>
</gene>
<evidence type="ECO:0000256" key="5">
    <source>
        <dbReference type="SAM" id="SignalP"/>
    </source>
</evidence>
<keyword evidence="2" id="KW-0677">Repeat</keyword>
<feature type="chain" id="PRO_5041914557" description="Galactose oxidase" evidence="5">
    <location>
        <begin position="17"/>
        <end position="657"/>
    </location>
</feature>
<feature type="region of interest" description="Disordered" evidence="3">
    <location>
        <begin position="341"/>
        <end position="368"/>
    </location>
</feature>
<keyword evidence="4" id="KW-0812">Transmembrane</keyword>
<keyword evidence="1" id="KW-0880">Kelch repeat</keyword>
<evidence type="ECO:0000256" key="4">
    <source>
        <dbReference type="SAM" id="Phobius"/>
    </source>
</evidence>
<protein>
    <recommendedName>
        <fullName evidence="8">Galactose oxidase</fullName>
    </recommendedName>
</protein>
<feature type="region of interest" description="Disordered" evidence="3">
    <location>
        <begin position="21"/>
        <end position="54"/>
    </location>
</feature>
<feature type="region of interest" description="Disordered" evidence="3">
    <location>
        <begin position="596"/>
        <end position="657"/>
    </location>
</feature>
<feature type="region of interest" description="Disordered" evidence="3">
    <location>
        <begin position="229"/>
        <end position="249"/>
    </location>
</feature>
<keyword evidence="5" id="KW-0732">Signal</keyword>
<feature type="signal peptide" evidence="5">
    <location>
        <begin position="1"/>
        <end position="16"/>
    </location>
</feature>